<dbReference type="Proteomes" id="UP001589647">
    <property type="component" value="Unassembled WGS sequence"/>
</dbReference>
<protein>
    <recommendedName>
        <fullName evidence="4">Protein kilB</fullName>
    </recommendedName>
</protein>
<keyword evidence="3" id="KW-1185">Reference proteome</keyword>
<accession>A0ABV5I7V1</accession>
<feature type="region of interest" description="Disordered" evidence="1">
    <location>
        <begin position="157"/>
        <end position="182"/>
    </location>
</feature>
<reference evidence="2 3" key="1">
    <citation type="submission" date="2024-09" db="EMBL/GenBank/DDBJ databases">
        <authorList>
            <person name="Sun Q."/>
            <person name="Mori K."/>
        </authorList>
    </citation>
    <scope>NUCLEOTIDE SEQUENCE [LARGE SCALE GENOMIC DNA]</scope>
    <source>
        <strain evidence="2 3">CCM 3426</strain>
    </source>
</reference>
<evidence type="ECO:0000313" key="3">
    <source>
        <dbReference type="Proteomes" id="UP001589647"/>
    </source>
</evidence>
<comment type="caution">
    <text evidence="2">The sequence shown here is derived from an EMBL/GenBank/DDBJ whole genome shotgun (WGS) entry which is preliminary data.</text>
</comment>
<dbReference type="RefSeq" id="WP_229823109.1">
    <property type="nucleotide sequence ID" value="NZ_BMRC01000001.1"/>
</dbReference>
<proteinExistence type="predicted"/>
<name>A0ABV5I7V1_9ACTN</name>
<evidence type="ECO:0000313" key="2">
    <source>
        <dbReference type="EMBL" id="MFB9200030.1"/>
    </source>
</evidence>
<gene>
    <name evidence="2" type="ORF">ACFFV7_02395</name>
</gene>
<evidence type="ECO:0008006" key="4">
    <source>
        <dbReference type="Google" id="ProtNLM"/>
    </source>
</evidence>
<evidence type="ECO:0000256" key="1">
    <source>
        <dbReference type="SAM" id="MobiDB-lite"/>
    </source>
</evidence>
<organism evidence="2 3">
    <name type="scientific">Nonomuraea spiralis</name>
    <dbReference type="NCBI Taxonomy" id="46182"/>
    <lineage>
        <taxon>Bacteria</taxon>
        <taxon>Bacillati</taxon>
        <taxon>Actinomycetota</taxon>
        <taxon>Actinomycetes</taxon>
        <taxon>Streptosporangiales</taxon>
        <taxon>Streptosporangiaceae</taxon>
        <taxon>Nonomuraea</taxon>
    </lineage>
</organism>
<sequence length="182" mass="20000">MQTAITSLIAIAGTLLGAAATYLFQGRAARQARLEARDERLWQEQLAAYSAFAGAITSYRSSQNARWYRKRENPSGAPYINARTESLNERTNAKAALFRLRLLNPDAELNRLASEALEATTAIHRAVDEAARDQQAERSQRALLAFVEAASNQVRARTSMHPISRSTTLQADVRAPVQDSAG</sequence>
<dbReference type="EMBL" id="JBHMEI010000001">
    <property type="protein sequence ID" value="MFB9200030.1"/>
    <property type="molecule type" value="Genomic_DNA"/>
</dbReference>